<sequence length="372" mass="41099">MYIKDGFNHLLDMNEPLRHHFLPVFFLKNWAGADGRLVEFSKPYGNVVKPKFVHPKATGFINRLYAIEGLPGELSYEVEKSFLSPVDSRAAPAMKALLAGVRPTTAERDAWARFVMSLLMRMPAEIALLKDLVDSIDRGISQGVGHMVLRHTPEEYHDDIVSAFIEYMQDARHRLTNTVIKVLSSDDIVPLISAMHWDVMDLASSPHELMVSDRPVVVYKRTAIETAIALPVGPSKLFVAATNPVLLRRLRGADPKKTAASINIEITAGASRLVFGSSDRQLSFVQNRMGTNKRPSFVADILSDVGLDANNLAKTIAAYEDDGLRKQILVAIAEHKSQRPATPFEIKLSTKSKTPRLLKVNAAAGKIVVVAE</sequence>
<reference evidence="1 2" key="1">
    <citation type="submission" date="2014-08" db="EMBL/GenBank/DDBJ databases">
        <authorList>
            <person name="Chen Y.-H."/>
        </authorList>
    </citation>
    <scope>NUCLEOTIDE SEQUENCE [LARGE SCALE GENOMIC DNA]</scope>
</reference>
<dbReference type="Pfam" id="PF14022">
    <property type="entry name" value="DUF4238"/>
    <property type="match status" value="1"/>
</dbReference>
<evidence type="ECO:0000313" key="1">
    <source>
        <dbReference type="EMBL" id="CDZ35569.1"/>
    </source>
</evidence>
<dbReference type="InterPro" id="IPR025332">
    <property type="entry name" value="DUF4238"/>
</dbReference>
<protein>
    <submittedName>
        <fullName evidence="1">Bll2295 protein</fullName>
    </submittedName>
</protein>
<dbReference type="OrthoDB" id="5918636at2"/>
<accession>A0A0T7FKR5</accession>
<proteinExistence type="predicted"/>
<organism evidence="1 2">
    <name type="scientific">Neorhizobium galegae bv. officinalis</name>
    <dbReference type="NCBI Taxonomy" id="323656"/>
    <lineage>
        <taxon>Bacteria</taxon>
        <taxon>Pseudomonadati</taxon>
        <taxon>Pseudomonadota</taxon>
        <taxon>Alphaproteobacteria</taxon>
        <taxon>Hyphomicrobiales</taxon>
        <taxon>Rhizobiaceae</taxon>
        <taxon>Rhizobium/Agrobacterium group</taxon>
        <taxon>Neorhizobium</taxon>
    </lineage>
</organism>
<dbReference type="RefSeq" id="WP_046667032.1">
    <property type="nucleotide sequence ID" value="NZ_CCRH01000007.1"/>
</dbReference>
<dbReference type="Proteomes" id="UP000046176">
    <property type="component" value="Unassembled WGS sequence"/>
</dbReference>
<name>A0A0T7FKR5_NEOGA</name>
<gene>
    <name evidence="1" type="ORF">NGAL_HAMBI1145_29100</name>
</gene>
<dbReference type="EMBL" id="CCRH01000007">
    <property type="protein sequence ID" value="CDZ35569.1"/>
    <property type="molecule type" value="Genomic_DNA"/>
</dbReference>
<dbReference type="AlphaFoldDB" id="A0A0T7FKR5"/>
<evidence type="ECO:0000313" key="2">
    <source>
        <dbReference type="Proteomes" id="UP000046176"/>
    </source>
</evidence>